<protein>
    <submittedName>
        <fullName evidence="3">Vanomycin resistance protein VanB</fullName>
    </submittedName>
</protein>
<dbReference type="InterPro" id="IPR022029">
    <property type="entry name" value="YoaR-like_PG-bd"/>
</dbReference>
<sequence length="613" mass="64505">MREEHYWPAWDHDSQATDRIPGLPQEYPPEEDALFDELLEGDRVAPLPPPPGKRFLAKVLMGTGAVLILGVLLYTVDLMLSAGEVPRGVVVAGVDVGGLSRADAEAKLRRELEPRLTEPVPVTAGDVVANLDPVRSGLGLDWSATLAQAGHQPLDPIDRIRSFFTKRQVDVVTTVDPDALVQSVRNLASTTLDHPATEGGIGFHAASDGSGVTPFAIEPRTGQTLTDVQGAANLVKSRWLDKTGVRLPMTFAPVKATSAGVHTALDTVVLPAVASPVIVHGDGADGVLQPVTIADAMQFAPRDDGGLDVRLDSTKLRQNLQPQLAGTETAGKDAQIVFAGGAPVVRPSEDARRIDWSPTFAPLMTVLTRSDGRDLQVKYRTSKPALSTDDANALGVKEVVAQFSTGGLDGPGATNVSIMAAKVNGTVLKPGETFSLLARTGSFASGFVSAPANEDGTGPSVTGGGVSQFATTLYNAAYLAGLTDAGHTPQPYYLDRYPAGRDAQAIRDDGSPVDLKFTDSLASGVAIEASSSGSTVTVRIWGTRQYRVEGDTGQRTDFTPPAVQPGPPGCLPSSGSLGFTVTDTRVLYDLGTGAEVRRDSRSTTYQPRPIVFC</sequence>
<feature type="domain" description="YoaR-like putative peptidoglycan binding" evidence="2">
    <location>
        <begin position="305"/>
        <end position="374"/>
    </location>
</feature>
<evidence type="ECO:0000313" key="4">
    <source>
        <dbReference type="Proteomes" id="UP000658656"/>
    </source>
</evidence>
<proteinExistence type="predicted"/>
<name>A0A8H9IVC1_9PSEU</name>
<accession>A0A8H9IVC1</accession>
<evidence type="ECO:0000313" key="3">
    <source>
        <dbReference type="EMBL" id="GHF57220.1"/>
    </source>
</evidence>
<dbReference type="PANTHER" id="PTHR35788:SF1">
    <property type="entry name" value="EXPORTED PROTEIN"/>
    <property type="match status" value="1"/>
</dbReference>
<comment type="caution">
    <text evidence="3">The sequence shown here is derived from an EMBL/GenBank/DDBJ whole genome shotgun (WGS) entry which is preliminary data.</text>
</comment>
<reference evidence="3" key="1">
    <citation type="journal article" date="2014" name="Int. J. Syst. Evol. Microbiol.">
        <title>Complete genome sequence of Corynebacterium casei LMG S-19264T (=DSM 44701T), isolated from a smear-ripened cheese.</title>
        <authorList>
            <consortium name="US DOE Joint Genome Institute (JGI-PGF)"/>
            <person name="Walter F."/>
            <person name="Albersmeier A."/>
            <person name="Kalinowski J."/>
            <person name="Ruckert C."/>
        </authorList>
    </citation>
    <scope>NUCLEOTIDE SEQUENCE</scope>
    <source>
        <strain evidence="3">CGMCC 4.7679</strain>
    </source>
</reference>
<dbReference type="RefSeq" id="WP_229880755.1">
    <property type="nucleotide sequence ID" value="NZ_BNAV01000004.1"/>
</dbReference>
<gene>
    <name evidence="3" type="ORF">GCM10017566_33010</name>
</gene>
<dbReference type="InterPro" id="IPR052913">
    <property type="entry name" value="Glycopeptide_resist_protein"/>
</dbReference>
<reference evidence="3" key="2">
    <citation type="submission" date="2020-09" db="EMBL/GenBank/DDBJ databases">
        <authorList>
            <person name="Sun Q."/>
            <person name="Zhou Y."/>
        </authorList>
    </citation>
    <scope>NUCLEOTIDE SEQUENCE</scope>
    <source>
        <strain evidence="3">CGMCC 4.7679</strain>
    </source>
</reference>
<organism evidence="3 4">
    <name type="scientific">Amycolatopsis bartoniae</name>
    <dbReference type="NCBI Taxonomy" id="941986"/>
    <lineage>
        <taxon>Bacteria</taxon>
        <taxon>Bacillati</taxon>
        <taxon>Actinomycetota</taxon>
        <taxon>Actinomycetes</taxon>
        <taxon>Pseudonocardiales</taxon>
        <taxon>Pseudonocardiaceae</taxon>
        <taxon>Amycolatopsis</taxon>
    </lineage>
</organism>
<dbReference type="AlphaFoldDB" id="A0A8H9IVC1"/>
<evidence type="ECO:0000256" key="1">
    <source>
        <dbReference type="SAM" id="MobiDB-lite"/>
    </source>
</evidence>
<dbReference type="Pfam" id="PF12229">
    <property type="entry name" value="PG_binding_4"/>
    <property type="match status" value="1"/>
</dbReference>
<dbReference type="EMBL" id="BNAV01000004">
    <property type="protein sequence ID" value="GHF57220.1"/>
    <property type="molecule type" value="Genomic_DNA"/>
</dbReference>
<dbReference type="InterPro" id="IPR007391">
    <property type="entry name" value="Vancomycin_resist_VanW"/>
</dbReference>
<feature type="region of interest" description="Disordered" evidence="1">
    <location>
        <begin position="551"/>
        <end position="575"/>
    </location>
</feature>
<dbReference type="Proteomes" id="UP000658656">
    <property type="component" value="Unassembled WGS sequence"/>
</dbReference>
<dbReference type="PANTHER" id="PTHR35788">
    <property type="entry name" value="EXPORTED PROTEIN-RELATED"/>
    <property type="match status" value="1"/>
</dbReference>
<dbReference type="Pfam" id="PF04294">
    <property type="entry name" value="VanW"/>
    <property type="match status" value="1"/>
</dbReference>
<evidence type="ECO:0000259" key="2">
    <source>
        <dbReference type="Pfam" id="PF12229"/>
    </source>
</evidence>
<keyword evidence="4" id="KW-1185">Reference proteome</keyword>